<keyword evidence="4" id="KW-0807">Transducer</keyword>
<dbReference type="EMBL" id="JAPWDO010000006">
    <property type="protein sequence ID" value="KAJ5465987.1"/>
    <property type="molecule type" value="Genomic_DNA"/>
</dbReference>
<evidence type="ECO:0000256" key="3">
    <source>
        <dbReference type="ARBA" id="ARBA00023134"/>
    </source>
</evidence>
<dbReference type="InterPro" id="IPR001019">
    <property type="entry name" value="Gprotein_alpha_su"/>
</dbReference>
<dbReference type="GO" id="GO:0007186">
    <property type="term" value="P:G protein-coupled receptor signaling pathway"/>
    <property type="evidence" value="ECO:0007669"/>
    <property type="project" value="InterPro"/>
</dbReference>
<dbReference type="Gene3D" id="3.40.50.300">
    <property type="entry name" value="P-loop containing nucleotide triphosphate hydrolases"/>
    <property type="match status" value="1"/>
</dbReference>
<keyword evidence="6" id="KW-0460">Magnesium</keyword>
<dbReference type="GO" id="GO:0005737">
    <property type="term" value="C:cytoplasm"/>
    <property type="evidence" value="ECO:0007669"/>
    <property type="project" value="TreeGrafter"/>
</dbReference>
<evidence type="ECO:0000313" key="8">
    <source>
        <dbReference type="EMBL" id="KAJ5465987.1"/>
    </source>
</evidence>
<feature type="binding site" evidence="6">
    <location>
        <position position="46"/>
    </location>
    <ligand>
        <name>Mg(2+)</name>
        <dbReference type="ChEBI" id="CHEBI:18420"/>
    </ligand>
</feature>
<keyword evidence="3 5" id="KW-0342">GTP-binding</keyword>
<keyword evidence="2 5" id="KW-0547">Nucleotide-binding</keyword>
<dbReference type="GO" id="GO:0005525">
    <property type="term" value="F:GTP binding"/>
    <property type="evidence" value="ECO:0007669"/>
    <property type="project" value="UniProtKB-KW"/>
</dbReference>
<dbReference type="PROSITE" id="PS51882">
    <property type="entry name" value="G_ALPHA"/>
    <property type="match status" value="1"/>
</dbReference>
<evidence type="ECO:0000256" key="2">
    <source>
        <dbReference type="ARBA" id="ARBA00022741"/>
    </source>
</evidence>
<dbReference type="Proteomes" id="UP001147760">
    <property type="component" value="Unassembled WGS sequence"/>
</dbReference>
<dbReference type="GO" id="GO:0031683">
    <property type="term" value="F:G-protein beta/gamma-subunit complex binding"/>
    <property type="evidence" value="ECO:0007669"/>
    <property type="project" value="InterPro"/>
</dbReference>
<reference evidence="8" key="2">
    <citation type="journal article" date="2023" name="IMA Fungus">
        <title>Comparative genomic study of the Penicillium genus elucidates a diverse pangenome and 15 lateral gene transfer events.</title>
        <authorList>
            <person name="Petersen C."/>
            <person name="Sorensen T."/>
            <person name="Nielsen M.R."/>
            <person name="Sondergaard T.E."/>
            <person name="Sorensen J.L."/>
            <person name="Fitzpatrick D.A."/>
            <person name="Frisvad J.C."/>
            <person name="Nielsen K.L."/>
        </authorList>
    </citation>
    <scope>NUCLEOTIDE SEQUENCE</scope>
    <source>
        <strain evidence="8">IBT 17660</strain>
    </source>
</reference>
<organism evidence="8 9">
    <name type="scientific">Penicillium desertorum</name>
    <dbReference type="NCBI Taxonomy" id="1303715"/>
    <lineage>
        <taxon>Eukaryota</taxon>
        <taxon>Fungi</taxon>
        <taxon>Dikarya</taxon>
        <taxon>Ascomycota</taxon>
        <taxon>Pezizomycotina</taxon>
        <taxon>Eurotiomycetes</taxon>
        <taxon>Eurotiomycetidae</taxon>
        <taxon>Eurotiales</taxon>
        <taxon>Aspergillaceae</taxon>
        <taxon>Penicillium</taxon>
    </lineage>
</organism>
<feature type="compositionally biased region" description="Basic and acidic residues" evidence="7">
    <location>
        <begin position="1"/>
        <end position="20"/>
    </location>
</feature>
<dbReference type="OrthoDB" id="5817230at2759"/>
<dbReference type="GO" id="GO:0046872">
    <property type="term" value="F:metal ion binding"/>
    <property type="evidence" value="ECO:0007669"/>
    <property type="project" value="UniProtKB-KW"/>
</dbReference>
<dbReference type="SUPFAM" id="SSF52540">
    <property type="entry name" value="P-loop containing nucleoside triphosphate hydrolases"/>
    <property type="match status" value="1"/>
</dbReference>
<sequence>MSTKQRMKDEDSKRDSDINMHLKSGRKQAKKTLKIPLLDASQSGKSKILRQMTISHSSTLSEEKRQETRAVVHENIINGFKVVLGNMASDNIESSTGTGKTAASLIHETAFDAYSEKTSISPLISDALKCLWNDAGFQTLSTSHGLPFYESLLQSIDLLSTPGWVPRNRDVLYARFRITEITETFFEQTSTKVQMIDLGGQQLGRKKSIRCFADVDCAVFVVALSSYNQHTVEGYNAMHQEMMLFDSLLNDYRFQHTPVILFLNKFNLLERKLAVSPPSNHFADFNGSDTDPYAAATFFAHQFQKINRTPERQIHAHTQSLGLTMASVGQLILQENWRHAGLKPQ</sequence>
<accession>A0A9X0BIK1</accession>
<dbReference type="InterPro" id="IPR011025">
    <property type="entry name" value="GproteinA_insert"/>
</dbReference>
<keyword evidence="1 6" id="KW-0479">Metal-binding</keyword>
<dbReference type="AlphaFoldDB" id="A0A9X0BIK1"/>
<dbReference type="Gene3D" id="1.10.400.10">
    <property type="entry name" value="GI Alpha 1, domain 2-like"/>
    <property type="match status" value="1"/>
</dbReference>
<evidence type="ECO:0000256" key="7">
    <source>
        <dbReference type="SAM" id="MobiDB-lite"/>
    </source>
</evidence>
<dbReference type="GO" id="GO:0005834">
    <property type="term" value="C:heterotrimeric G-protein complex"/>
    <property type="evidence" value="ECO:0007669"/>
    <property type="project" value="TreeGrafter"/>
</dbReference>
<reference evidence="8" key="1">
    <citation type="submission" date="2022-12" db="EMBL/GenBank/DDBJ databases">
        <authorList>
            <person name="Petersen C."/>
        </authorList>
    </citation>
    <scope>NUCLEOTIDE SEQUENCE</scope>
    <source>
        <strain evidence="8">IBT 17660</strain>
    </source>
</reference>
<dbReference type="SMART" id="SM00275">
    <property type="entry name" value="G_alpha"/>
    <property type="match status" value="1"/>
</dbReference>
<dbReference type="GO" id="GO:0000750">
    <property type="term" value="P:pheromone-dependent signal transduction involved in conjugation with cellular fusion"/>
    <property type="evidence" value="ECO:0007669"/>
    <property type="project" value="TreeGrafter"/>
</dbReference>
<dbReference type="InterPro" id="IPR027417">
    <property type="entry name" value="P-loop_NTPase"/>
</dbReference>
<proteinExistence type="predicted"/>
<dbReference type="Pfam" id="PF00503">
    <property type="entry name" value="G-alpha"/>
    <property type="match status" value="1"/>
</dbReference>
<comment type="caution">
    <text evidence="8">The sequence shown here is derived from an EMBL/GenBank/DDBJ whole genome shotgun (WGS) entry which is preliminary data.</text>
</comment>
<dbReference type="GO" id="GO:0003924">
    <property type="term" value="F:GTPase activity"/>
    <property type="evidence" value="ECO:0007669"/>
    <property type="project" value="InterPro"/>
</dbReference>
<feature type="region of interest" description="Disordered" evidence="7">
    <location>
        <begin position="1"/>
        <end position="30"/>
    </location>
</feature>
<name>A0A9X0BIK1_9EURO</name>
<protein>
    <submittedName>
        <fullName evidence="8">Guanine nucleotide binding proteinalpha subunit</fullName>
    </submittedName>
</protein>
<evidence type="ECO:0000313" key="9">
    <source>
        <dbReference type="Proteomes" id="UP001147760"/>
    </source>
</evidence>
<gene>
    <name evidence="8" type="ORF">N7530_009774</name>
</gene>
<dbReference type="CDD" id="cd00066">
    <property type="entry name" value="G-alpha"/>
    <property type="match status" value="1"/>
</dbReference>
<dbReference type="PANTHER" id="PTHR10218">
    <property type="entry name" value="GTP-BINDING PROTEIN ALPHA SUBUNIT"/>
    <property type="match status" value="1"/>
</dbReference>
<dbReference type="GO" id="GO:0001664">
    <property type="term" value="F:G protein-coupled receptor binding"/>
    <property type="evidence" value="ECO:0007669"/>
    <property type="project" value="TreeGrafter"/>
</dbReference>
<evidence type="ECO:0000256" key="1">
    <source>
        <dbReference type="ARBA" id="ARBA00022723"/>
    </source>
</evidence>
<dbReference type="FunFam" id="3.40.50.300:FF:000692">
    <property type="entry name" value="Guanine nucleotide-binding protein subunit alpha"/>
    <property type="match status" value="1"/>
</dbReference>
<evidence type="ECO:0000256" key="5">
    <source>
        <dbReference type="PIRSR" id="PIRSR601019-1"/>
    </source>
</evidence>
<feature type="binding site" evidence="5">
    <location>
        <begin position="197"/>
        <end position="201"/>
    </location>
    <ligand>
        <name>GTP</name>
        <dbReference type="ChEBI" id="CHEBI:37565"/>
    </ligand>
</feature>
<evidence type="ECO:0000256" key="4">
    <source>
        <dbReference type="ARBA" id="ARBA00023224"/>
    </source>
</evidence>
<dbReference type="SUPFAM" id="SSF47895">
    <property type="entry name" value="Transducin (alpha subunit), insertion domain"/>
    <property type="match status" value="1"/>
</dbReference>
<evidence type="ECO:0000256" key="6">
    <source>
        <dbReference type="PIRSR" id="PIRSR601019-2"/>
    </source>
</evidence>
<dbReference type="PRINTS" id="PR00318">
    <property type="entry name" value="GPROTEINA"/>
</dbReference>
<keyword evidence="9" id="KW-1185">Reference proteome</keyword>
<dbReference type="PANTHER" id="PTHR10218:SF242">
    <property type="entry name" value="GUANINE NUCLEOTIDE-BINDING PROTEIN ALPHA-1 SUBUNIT"/>
    <property type="match status" value="1"/>
</dbReference>